<dbReference type="PANTHER" id="PTHR34815:SF2">
    <property type="entry name" value="N-ACETYLTRANSFERASE DOMAIN-CONTAINING PROTEIN"/>
    <property type="match status" value="1"/>
</dbReference>
<organism evidence="2 3">
    <name type="scientific">Tilletiaria anomala (strain ATCC 24038 / CBS 436.72 / UBC 951)</name>
    <dbReference type="NCBI Taxonomy" id="1037660"/>
    <lineage>
        <taxon>Eukaryota</taxon>
        <taxon>Fungi</taxon>
        <taxon>Dikarya</taxon>
        <taxon>Basidiomycota</taxon>
        <taxon>Ustilaginomycotina</taxon>
        <taxon>Exobasidiomycetes</taxon>
        <taxon>Georgefischeriales</taxon>
        <taxon>Tilletiariaceae</taxon>
        <taxon>Tilletiaria</taxon>
    </lineage>
</organism>
<dbReference type="RefSeq" id="XP_013246440.1">
    <property type="nucleotide sequence ID" value="XM_013390986.1"/>
</dbReference>
<feature type="domain" description="LYC1 C-terminal" evidence="1">
    <location>
        <begin position="181"/>
        <end position="382"/>
    </location>
</feature>
<evidence type="ECO:0000313" key="3">
    <source>
        <dbReference type="Proteomes" id="UP000027361"/>
    </source>
</evidence>
<dbReference type="GeneID" id="25263444"/>
<dbReference type="Gene3D" id="3.40.630.30">
    <property type="match status" value="1"/>
</dbReference>
<dbReference type="PANTHER" id="PTHR34815">
    <property type="entry name" value="LYSINE ACETYLTRANSFERASE"/>
    <property type="match status" value="1"/>
</dbReference>
<dbReference type="EMBL" id="JMSN01000001">
    <property type="protein sequence ID" value="KDN53581.1"/>
    <property type="molecule type" value="Genomic_DNA"/>
</dbReference>
<comment type="caution">
    <text evidence="2">The sequence shown here is derived from an EMBL/GenBank/DDBJ whole genome shotgun (WGS) entry which is preliminary data.</text>
</comment>
<dbReference type="OrthoDB" id="2020070at2759"/>
<sequence length="382" mass="42129">MDSYAVCLATPEQDAEARKRESVEWGVGMTLEQFSEREDMLDSQPFARNGDGGRRRWVLVPKGDEETLDFLAACETYRRKIMIRHPENEIPVTAISYSIASVFVPAQKRRKGYAAMLMKLLHGQIQPASPPSIGIVEETGRYGKDGILSFLFSDVGKFYEPLGWHVNKADQLEWGMQAIISAKAPSTTAVTEADIPALATADESVLRQEIAQPAPRHLGGPQAVRFTLSDPQGLAWRWSIARSKFYASRAGRSPTVWGARVEGLSNAFAVWAYNYQPNTLELIFLRLRFSSREELLALVAAARAAASKEGLKRIVAWNVDLVAAGVADAENPTVADAERLTSELAGANLVTRTSKSLPCIAWYGAEHGGKVDWIACEKGWWC</sequence>
<gene>
    <name evidence="2" type="ORF">K437DRAFT_252948</name>
</gene>
<dbReference type="InterPro" id="IPR055100">
    <property type="entry name" value="GNAT_LYC1-like"/>
</dbReference>
<dbReference type="InParanoid" id="A0A066WIB5"/>
<evidence type="ECO:0000259" key="1">
    <source>
        <dbReference type="Pfam" id="PF22998"/>
    </source>
</evidence>
<dbReference type="Proteomes" id="UP000027361">
    <property type="component" value="Unassembled WGS sequence"/>
</dbReference>
<dbReference type="Pfam" id="PF22998">
    <property type="entry name" value="GNAT_LYC1-like"/>
    <property type="match status" value="1"/>
</dbReference>
<dbReference type="AlphaFoldDB" id="A0A066WIB5"/>
<dbReference type="OMA" id="TCWILVD"/>
<dbReference type="HOGENOM" id="CLU_038171_2_0_1"/>
<reference evidence="2 3" key="1">
    <citation type="submission" date="2014-05" db="EMBL/GenBank/DDBJ databases">
        <title>Draft genome sequence of a rare smut relative, Tilletiaria anomala UBC 951.</title>
        <authorList>
            <consortium name="DOE Joint Genome Institute"/>
            <person name="Toome M."/>
            <person name="Kuo A."/>
            <person name="Henrissat B."/>
            <person name="Lipzen A."/>
            <person name="Tritt A."/>
            <person name="Yoshinaga Y."/>
            <person name="Zane M."/>
            <person name="Barry K."/>
            <person name="Grigoriev I.V."/>
            <person name="Spatafora J.W."/>
            <person name="Aimea M.C."/>
        </authorList>
    </citation>
    <scope>NUCLEOTIDE SEQUENCE [LARGE SCALE GENOMIC DNA]</scope>
    <source>
        <strain evidence="2 3">UBC 951</strain>
    </source>
</reference>
<keyword evidence="3" id="KW-1185">Reference proteome</keyword>
<dbReference type="InterPro" id="IPR053013">
    <property type="entry name" value="LAT"/>
</dbReference>
<name>A0A066WIB5_TILAU</name>
<proteinExistence type="predicted"/>
<accession>A0A066WIB5</accession>
<protein>
    <recommendedName>
        <fullName evidence="1">LYC1 C-terminal domain-containing protein</fullName>
    </recommendedName>
</protein>
<dbReference type="STRING" id="1037660.A0A066WIB5"/>
<evidence type="ECO:0000313" key="2">
    <source>
        <dbReference type="EMBL" id="KDN53581.1"/>
    </source>
</evidence>